<keyword evidence="4" id="KW-1185">Reference proteome</keyword>
<comment type="caution">
    <text evidence="3">The sequence shown here is derived from an EMBL/GenBank/DDBJ whole genome shotgun (WGS) entry which is preliminary data.</text>
</comment>
<reference evidence="3 4" key="1">
    <citation type="journal article" date="2014" name="Int. J. Syst. Evol. Microbiol.">
        <title>Complete genome sequence of Corynebacterium casei LMG S-19264T (=DSM 44701T), isolated from a smear-ripened cheese.</title>
        <authorList>
            <consortium name="US DOE Joint Genome Institute (JGI-PGF)"/>
            <person name="Walter F."/>
            <person name="Albersmeier A."/>
            <person name="Kalinowski J."/>
            <person name="Ruckert C."/>
        </authorList>
    </citation>
    <scope>NUCLEOTIDE SEQUENCE [LARGE SCALE GENOMIC DNA]</scope>
    <source>
        <strain evidence="3 4">CGMCC 1.16330</strain>
    </source>
</reference>
<dbReference type="SUPFAM" id="SSF50249">
    <property type="entry name" value="Nucleic acid-binding proteins"/>
    <property type="match status" value="1"/>
</dbReference>
<accession>A0A8J3EEI2</accession>
<dbReference type="RefSeq" id="WP_188901738.1">
    <property type="nucleotide sequence ID" value="NZ_BMKS01000009.1"/>
</dbReference>
<evidence type="ECO:0000259" key="2">
    <source>
        <dbReference type="Pfam" id="PF12172"/>
    </source>
</evidence>
<proteinExistence type="predicted"/>
<evidence type="ECO:0000259" key="1">
    <source>
        <dbReference type="Pfam" id="PF01796"/>
    </source>
</evidence>
<name>A0A8J3EEI2_9PROT</name>
<dbReference type="InterPro" id="IPR022002">
    <property type="entry name" value="ChsH2_Znr"/>
</dbReference>
<protein>
    <recommendedName>
        <fullName evidence="5">Zn-ribbon domain-containing OB-fold protein</fullName>
    </recommendedName>
</protein>
<sequence>MPADSPAPARPLPVPNADTAPFWEGCARGELRLQRCTACGAAQLPPRAVCAACHTGSLTWEVVSGRGRIASHTRVHRPPSTAFKAEAPYVVALVALEEGPRIMLHLRGAAAAAPRIGDAVRVRFDPPSGPHGIALPYAVATEDSA</sequence>
<dbReference type="InterPro" id="IPR012340">
    <property type="entry name" value="NA-bd_OB-fold"/>
</dbReference>
<evidence type="ECO:0008006" key="5">
    <source>
        <dbReference type="Google" id="ProtNLM"/>
    </source>
</evidence>
<evidence type="ECO:0000313" key="4">
    <source>
        <dbReference type="Proteomes" id="UP000597507"/>
    </source>
</evidence>
<feature type="domain" description="ChsH2 rubredoxin-like zinc ribbon" evidence="2">
    <location>
        <begin position="23"/>
        <end position="58"/>
    </location>
</feature>
<dbReference type="InterPro" id="IPR052513">
    <property type="entry name" value="Thioester_dehydratase-like"/>
</dbReference>
<dbReference type="EMBL" id="BMKS01000009">
    <property type="protein sequence ID" value="GGG40898.1"/>
    <property type="molecule type" value="Genomic_DNA"/>
</dbReference>
<feature type="domain" description="ChsH2 C-terminal OB-fold" evidence="1">
    <location>
        <begin position="60"/>
        <end position="125"/>
    </location>
</feature>
<dbReference type="Gene3D" id="6.10.30.10">
    <property type="match status" value="1"/>
</dbReference>
<dbReference type="Proteomes" id="UP000597507">
    <property type="component" value="Unassembled WGS sequence"/>
</dbReference>
<dbReference type="InterPro" id="IPR002878">
    <property type="entry name" value="ChsH2_C"/>
</dbReference>
<organism evidence="3 4">
    <name type="scientific">Caldovatus sediminis</name>
    <dbReference type="NCBI Taxonomy" id="2041189"/>
    <lineage>
        <taxon>Bacteria</taxon>
        <taxon>Pseudomonadati</taxon>
        <taxon>Pseudomonadota</taxon>
        <taxon>Alphaproteobacteria</taxon>
        <taxon>Acetobacterales</taxon>
        <taxon>Roseomonadaceae</taxon>
        <taxon>Caldovatus</taxon>
    </lineage>
</organism>
<dbReference type="PANTHER" id="PTHR34075">
    <property type="entry name" value="BLR3430 PROTEIN"/>
    <property type="match status" value="1"/>
</dbReference>
<gene>
    <name evidence="3" type="ORF">GCM10010964_30670</name>
</gene>
<dbReference type="Pfam" id="PF12172">
    <property type="entry name" value="zf-ChsH2"/>
    <property type="match status" value="1"/>
</dbReference>
<evidence type="ECO:0000313" key="3">
    <source>
        <dbReference type="EMBL" id="GGG40898.1"/>
    </source>
</evidence>
<dbReference type="AlphaFoldDB" id="A0A8J3EEI2"/>
<dbReference type="PANTHER" id="PTHR34075:SF5">
    <property type="entry name" value="BLR3430 PROTEIN"/>
    <property type="match status" value="1"/>
</dbReference>
<dbReference type="Pfam" id="PF01796">
    <property type="entry name" value="OB_ChsH2_C"/>
    <property type="match status" value="1"/>
</dbReference>